<name>A0A834JAH6_VESGE</name>
<gene>
    <name evidence="1" type="ORF">HZH68_014072</name>
</gene>
<reference evidence="1" key="1">
    <citation type="journal article" date="2020" name="G3 (Bethesda)">
        <title>High-Quality Assemblies for Three Invasive Social Wasps from the &lt;i&gt;Vespula&lt;/i&gt; Genus.</title>
        <authorList>
            <person name="Harrop T.W.R."/>
            <person name="Guhlin J."/>
            <person name="McLaughlin G.M."/>
            <person name="Permina E."/>
            <person name="Stockwell P."/>
            <person name="Gilligan J."/>
            <person name="Le Lec M.F."/>
            <person name="Gruber M.A.M."/>
            <person name="Quinn O."/>
            <person name="Lovegrove M."/>
            <person name="Duncan E.J."/>
            <person name="Remnant E.J."/>
            <person name="Van Eeckhoven J."/>
            <person name="Graham B."/>
            <person name="Knapp R.A."/>
            <person name="Langford K.W."/>
            <person name="Kronenberg Z."/>
            <person name="Press M.O."/>
            <person name="Eacker S.M."/>
            <person name="Wilson-Rankin E.E."/>
            <person name="Purcell J."/>
            <person name="Lester P.J."/>
            <person name="Dearden P.K."/>
        </authorList>
    </citation>
    <scope>NUCLEOTIDE SEQUENCE</scope>
    <source>
        <strain evidence="1">Linc-1</strain>
    </source>
</reference>
<comment type="caution">
    <text evidence="1">The sequence shown here is derived from an EMBL/GenBank/DDBJ whole genome shotgun (WGS) entry which is preliminary data.</text>
</comment>
<evidence type="ECO:0000313" key="2">
    <source>
        <dbReference type="Proteomes" id="UP000617340"/>
    </source>
</evidence>
<proteinExistence type="predicted"/>
<sequence>MLIVQRTSKHSVQIKEESSFSSSVGRMPLLQASMKILSFQESYVPTDETSRLSSSTYTLSFVLCIRGQDAHRAKNQQTFSLNKRRIILFIISGLDARPASINEDFKTSLQPCAKQ</sequence>
<organism evidence="1 2">
    <name type="scientific">Vespula germanica</name>
    <name type="common">German yellow jacket</name>
    <name type="synonym">Paravespula germanica</name>
    <dbReference type="NCBI Taxonomy" id="30212"/>
    <lineage>
        <taxon>Eukaryota</taxon>
        <taxon>Metazoa</taxon>
        <taxon>Ecdysozoa</taxon>
        <taxon>Arthropoda</taxon>
        <taxon>Hexapoda</taxon>
        <taxon>Insecta</taxon>
        <taxon>Pterygota</taxon>
        <taxon>Neoptera</taxon>
        <taxon>Endopterygota</taxon>
        <taxon>Hymenoptera</taxon>
        <taxon>Apocrita</taxon>
        <taxon>Aculeata</taxon>
        <taxon>Vespoidea</taxon>
        <taxon>Vespidae</taxon>
        <taxon>Vespinae</taxon>
        <taxon>Vespula</taxon>
    </lineage>
</organism>
<accession>A0A834JAH6</accession>
<evidence type="ECO:0000313" key="1">
    <source>
        <dbReference type="EMBL" id="KAF7384460.1"/>
    </source>
</evidence>
<keyword evidence="2" id="KW-1185">Reference proteome</keyword>
<dbReference type="EMBL" id="JACSDZ010000017">
    <property type="protein sequence ID" value="KAF7384460.1"/>
    <property type="molecule type" value="Genomic_DNA"/>
</dbReference>
<protein>
    <submittedName>
        <fullName evidence="1">Uncharacterized protein</fullName>
    </submittedName>
</protein>
<dbReference type="AlphaFoldDB" id="A0A834JAH6"/>
<dbReference type="Proteomes" id="UP000617340">
    <property type="component" value="Unassembled WGS sequence"/>
</dbReference>